<sequence length="338" mass="37892">MTQANSPGPRRDVVQVERIESRLARNGIVTYLPTRVLRSKRYLIQAIAWIVPHSTSSAELVLRLERIDTTKPMSPKNEISLSESEVHELLKYVDAAAAIRNRTPGSYALIRVDDVAGDDSIDAAAALAKILSMPQMASVMRQPEVADIISNSIDDAVRLSALRRATDQLGSLLESGQVAETIYQDWLEAHTWALGNVYVRRDAVRRVSAADDIDILVESALNGLRDVYELKRPDATVLNYDREHKCFYWAHQITKAIGQCHRYLDVLHDKLRGGLDDHPEIVAYHPRAVIIAGRSSKWTRRELHALHGLNARLHGITVMTYDQLLAQCRALLGSVDRL</sequence>
<feature type="domain" description="Shedu protein SduA C-terminal" evidence="1">
    <location>
        <begin position="180"/>
        <end position="325"/>
    </location>
</feature>
<dbReference type="InterPro" id="IPR025359">
    <property type="entry name" value="SduA_C"/>
</dbReference>
<dbReference type="Proteomes" id="UP000604117">
    <property type="component" value="Unassembled WGS sequence"/>
</dbReference>
<evidence type="ECO:0000259" key="1">
    <source>
        <dbReference type="Pfam" id="PF14082"/>
    </source>
</evidence>
<evidence type="ECO:0000313" key="3">
    <source>
        <dbReference type="Proteomes" id="UP000604117"/>
    </source>
</evidence>
<dbReference type="RefSeq" id="WP_203717744.1">
    <property type="nucleotide sequence ID" value="NZ_BONE01000072.1"/>
</dbReference>
<organism evidence="2 3">
    <name type="scientific">Asanoa siamensis</name>
    <dbReference type="NCBI Taxonomy" id="926357"/>
    <lineage>
        <taxon>Bacteria</taxon>
        <taxon>Bacillati</taxon>
        <taxon>Actinomycetota</taxon>
        <taxon>Actinomycetes</taxon>
        <taxon>Micromonosporales</taxon>
        <taxon>Micromonosporaceae</taxon>
        <taxon>Asanoa</taxon>
    </lineage>
</organism>
<keyword evidence="3" id="KW-1185">Reference proteome</keyword>
<proteinExistence type="predicted"/>
<dbReference type="Pfam" id="PF14082">
    <property type="entry name" value="SduA_C"/>
    <property type="match status" value="1"/>
</dbReference>
<gene>
    <name evidence="2" type="ORF">Asi02nite_64030</name>
</gene>
<name>A0ABQ4D033_9ACTN</name>
<reference evidence="2 3" key="1">
    <citation type="submission" date="2021-01" db="EMBL/GenBank/DDBJ databases">
        <title>Whole genome shotgun sequence of Asanoa siamensis NBRC 107932.</title>
        <authorList>
            <person name="Komaki H."/>
            <person name="Tamura T."/>
        </authorList>
    </citation>
    <scope>NUCLEOTIDE SEQUENCE [LARGE SCALE GENOMIC DNA]</scope>
    <source>
        <strain evidence="2 3">NBRC 107932</strain>
    </source>
</reference>
<evidence type="ECO:0000313" key="2">
    <source>
        <dbReference type="EMBL" id="GIF76885.1"/>
    </source>
</evidence>
<protein>
    <recommendedName>
        <fullName evidence="1">Shedu protein SduA C-terminal domain-containing protein</fullName>
    </recommendedName>
</protein>
<comment type="caution">
    <text evidence="2">The sequence shown here is derived from an EMBL/GenBank/DDBJ whole genome shotgun (WGS) entry which is preliminary data.</text>
</comment>
<accession>A0ABQ4D033</accession>
<dbReference type="EMBL" id="BONE01000072">
    <property type="protein sequence ID" value="GIF76885.1"/>
    <property type="molecule type" value="Genomic_DNA"/>
</dbReference>